<proteinExistence type="predicted"/>
<dbReference type="OrthoDB" id="5848222at2759"/>
<name>A0A016W1L6_9BILA</name>
<reference evidence="2" key="1">
    <citation type="journal article" date="2015" name="Nat. Genet.">
        <title>The genome and transcriptome of the zoonotic hookworm Ancylostoma ceylanicum identify infection-specific gene families.</title>
        <authorList>
            <person name="Schwarz E.M."/>
            <person name="Hu Y."/>
            <person name="Antoshechkin I."/>
            <person name="Miller M.M."/>
            <person name="Sternberg P.W."/>
            <person name="Aroian R.V."/>
        </authorList>
    </citation>
    <scope>NUCLEOTIDE SEQUENCE</scope>
    <source>
        <strain evidence="2">HY135</strain>
    </source>
</reference>
<evidence type="ECO:0000313" key="2">
    <source>
        <dbReference type="Proteomes" id="UP000024635"/>
    </source>
</evidence>
<keyword evidence="2" id="KW-1185">Reference proteome</keyword>
<protein>
    <submittedName>
        <fullName evidence="1">Uncharacterized protein</fullName>
    </submittedName>
</protein>
<organism evidence="1 2">
    <name type="scientific">Ancylostoma ceylanicum</name>
    <dbReference type="NCBI Taxonomy" id="53326"/>
    <lineage>
        <taxon>Eukaryota</taxon>
        <taxon>Metazoa</taxon>
        <taxon>Ecdysozoa</taxon>
        <taxon>Nematoda</taxon>
        <taxon>Chromadorea</taxon>
        <taxon>Rhabditida</taxon>
        <taxon>Rhabditina</taxon>
        <taxon>Rhabditomorpha</taxon>
        <taxon>Strongyloidea</taxon>
        <taxon>Ancylostomatidae</taxon>
        <taxon>Ancylostomatinae</taxon>
        <taxon>Ancylostoma</taxon>
    </lineage>
</organism>
<accession>A0A016W1L6</accession>
<dbReference type="Proteomes" id="UP000024635">
    <property type="component" value="Unassembled WGS sequence"/>
</dbReference>
<dbReference type="AlphaFoldDB" id="A0A016W1L6"/>
<evidence type="ECO:0000313" key="1">
    <source>
        <dbReference type="EMBL" id="EYC33749.1"/>
    </source>
</evidence>
<dbReference type="EMBL" id="JARK01001338">
    <property type="protein sequence ID" value="EYC33749.1"/>
    <property type="molecule type" value="Genomic_DNA"/>
</dbReference>
<gene>
    <name evidence="1" type="primary">Acey_s0002.g965</name>
    <name evidence="1" type="ORF">Y032_0002g965</name>
</gene>
<sequence length="74" mass="8702">MKATMLLCVSGITRLGYVGNKDIKERYGVVYIQEKMCEQRLRWYDNLLRAADHSAEKIANEFVVSGKRLRRRPR</sequence>
<comment type="caution">
    <text evidence="1">The sequence shown here is derived from an EMBL/GenBank/DDBJ whole genome shotgun (WGS) entry which is preliminary data.</text>
</comment>